<dbReference type="PANTHER" id="PTHR37984">
    <property type="entry name" value="PROTEIN CBG26694"/>
    <property type="match status" value="1"/>
</dbReference>
<sequence length="244" mass="27689">MTTIDDSLPVESYETKVPVDIDVSLKASSVESDLSFDKGKDALSREQLLLEQSKDPDIVRLTKRALPMEETAKVGECFYLKDNILMRKWRPPDASADEVWCIIHQVVVPVVYHKDIMSLAHDTPMAGIPKAIQSDQGSNFMSGLFQQVMHELGIRQYKSSAYHPESQGALERFHQTLKTMIKTHCYQNEKDWDEGVHLVLFAAREAVQESPGFSPFELVFGHTVRGPLKLLKEKWLTETSDLNL</sequence>
<dbReference type="InterPro" id="IPR012337">
    <property type="entry name" value="RNaseH-like_sf"/>
</dbReference>
<dbReference type="GeneID" id="106180458"/>
<dbReference type="InterPro" id="IPR001584">
    <property type="entry name" value="Integrase_cat-core"/>
</dbReference>
<dbReference type="RefSeq" id="XP_013419899.1">
    <property type="nucleotide sequence ID" value="XM_013564445.1"/>
</dbReference>
<dbReference type="Gene3D" id="3.30.420.10">
    <property type="entry name" value="Ribonuclease H-like superfamily/Ribonuclease H"/>
    <property type="match status" value="1"/>
</dbReference>
<feature type="domain" description="Integrase catalytic" evidence="1">
    <location>
        <begin position="127"/>
        <end position="223"/>
    </location>
</feature>
<evidence type="ECO:0000259" key="1">
    <source>
        <dbReference type="PROSITE" id="PS50994"/>
    </source>
</evidence>
<keyword evidence="2" id="KW-1185">Reference proteome</keyword>
<dbReference type="Proteomes" id="UP000085678">
    <property type="component" value="Unplaced"/>
</dbReference>
<protein>
    <submittedName>
        <fullName evidence="3">Uncharacterized protein LOC106180458</fullName>
    </submittedName>
</protein>
<dbReference type="STRING" id="7574.A0A1S3KBT2"/>
<dbReference type="AlphaFoldDB" id="A0A1S3KBT2"/>
<dbReference type="OrthoDB" id="10056584at2759"/>
<gene>
    <name evidence="3" type="primary">LOC106180458</name>
</gene>
<proteinExistence type="predicted"/>
<dbReference type="KEGG" id="lak:106180458"/>
<organism evidence="2 3">
    <name type="scientific">Lingula anatina</name>
    <name type="common">Brachiopod</name>
    <name type="synonym">Lingula unguis</name>
    <dbReference type="NCBI Taxonomy" id="7574"/>
    <lineage>
        <taxon>Eukaryota</taxon>
        <taxon>Metazoa</taxon>
        <taxon>Spiralia</taxon>
        <taxon>Lophotrochozoa</taxon>
        <taxon>Brachiopoda</taxon>
        <taxon>Linguliformea</taxon>
        <taxon>Lingulata</taxon>
        <taxon>Lingulida</taxon>
        <taxon>Linguloidea</taxon>
        <taxon>Lingulidae</taxon>
        <taxon>Lingula</taxon>
    </lineage>
</organism>
<evidence type="ECO:0000313" key="2">
    <source>
        <dbReference type="Proteomes" id="UP000085678"/>
    </source>
</evidence>
<dbReference type="GO" id="GO:0015074">
    <property type="term" value="P:DNA integration"/>
    <property type="evidence" value="ECO:0007669"/>
    <property type="project" value="InterPro"/>
</dbReference>
<dbReference type="InterPro" id="IPR036397">
    <property type="entry name" value="RNaseH_sf"/>
</dbReference>
<dbReference type="PANTHER" id="PTHR37984:SF15">
    <property type="entry name" value="INTEGRASE CATALYTIC DOMAIN-CONTAINING PROTEIN"/>
    <property type="match status" value="1"/>
</dbReference>
<dbReference type="PROSITE" id="PS50994">
    <property type="entry name" value="INTEGRASE"/>
    <property type="match status" value="1"/>
</dbReference>
<dbReference type="GO" id="GO:0003676">
    <property type="term" value="F:nucleic acid binding"/>
    <property type="evidence" value="ECO:0007669"/>
    <property type="project" value="InterPro"/>
</dbReference>
<name>A0A1S3KBT2_LINAN</name>
<accession>A0A1S3KBT2</accession>
<evidence type="ECO:0000313" key="3">
    <source>
        <dbReference type="RefSeq" id="XP_013419899.1"/>
    </source>
</evidence>
<dbReference type="InParanoid" id="A0A1S3KBT2"/>
<reference evidence="3" key="1">
    <citation type="submission" date="2025-08" db="UniProtKB">
        <authorList>
            <consortium name="RefSeq"/>
        </authorList>
    </citation>
    <scope>IDENTIFICATION</scope>
    <source>
        <tissue evidence="3">Gonads</tissue>
    </source>
</reference>
<dbReference type="SUPFAM" id="SSF53098">
    <property type="entry name" value="Ribonuclease H-like"/>
    <property type="match status" value="1"/>
</dbReference>
<dbReference type="InterPro" id="IPR050951">
    <property type="entry name" value="Retrovirus_Pol_polyprotein"/>
</dbReference>